<dbReference type="Gene3D" id="1.10.10.60">
    <property type="entry name" value="Homeodomain-like"/>
    <property type="match status" value="1"/>
</dbReference>
<dbReference type="eggNOG" id="COG2826">
    <property type="taxonomic scope" value="Bacteria"/>
</dbReference>
<accession>K7A4H7</accession>
<evidence type="ECO:0000313" key="1">
    <source>
        <dbReference type="EMBL" id="AGH43859.1"/>
    </source>
</evidence>
<sequence>MKTYKQRCQIYALSKTGMSQNKIAKQLKVSQSTINRAFPVIQANEAIVLSKLKHRQTYDD</sequence>
<dbReference type="KEGG" id="gps:C427_1750"/>
<reference evidence="1 2" key="1">
    <citation type="journal article" date="2013" name="Genome Announc.">
        <title>Complete Genome Sequence of Glaciecola psychrophila Strain 170T.</title>
        <authorList>
            <person name="Yin J."/>
            <person name="Chen J."/>
            <person name="Liu G."/>
            <person name="Yu Y."/>
            <person name="Song L."/>
            <person name="Wang X."/>
            <person name="Qu X."/>
        </authorList>
    </citation>
    <scope>NUCLEOTIDE SEQUENCE [LARGE SCALE GENOMIC DNA]</scope>
    <source>
        <strain evidence="1 2">170</strain>
    </source>
</reference>
<dbReference type="AlphaFoldDB" id="K7A4H7"/>
<dbReference type="SUPFAM" id="SSF46689">
    <property type="entry name" value="Homeodomain-like"/>
    <property type="match status" value="1"/>
</dbReference>
<protein>
    <submittedName>
        <fullName evidence="1">Integrase catalytic subunit</fullName>
    </submittedName>
</protein>
<proteinExistence type="predicted"/>
<dbReference type="HOGENOM" id="CLU_2937471_0_0_6"/>
<dbReference type="EMBL" id="CP003837">
    <property type="protein sequence ID" value="AGH43859.1"/>
    <property type="molecule type" value="Genomic_DNA"/>
</dbReference>
<dbReference type="Proteomes" id="UP000011864">
    <property type="component" value="Chromosome"/>
</dbReference>
<organism evidence="1 2">
    <name type="scientific">Paraglaciecola psychrophila 170</name>
    <dbReference type="NCBI Taxonomy" id="1129794"/>
    <lineage>
        <taxon>Bacteria</taxon>
        <taxon>Pseudomonadati</taxon>
        <taxon>Pseudomonadota</taxon>
        <taxon>Gammaproteobacteria</taxon>
        <taxon>Alteromonadales</taxon>
        <taxon>Alteromonadaceae</taxon>
        <taxon>Paraglaciecola</taxon>
    </lineage>
</organism>
<dbReference type="PATRIC" id="fig|1129794.4.peg.1735"/>
<keyword evidence="2" id="KW-1185">Reference proteome</keyword>
<gene>
    <name evidence="1" type="ORF">C427_1750</name>
</gene>
<dbReference type="STRING" id="1129794.C427_1750"/>
<dbReference type="InterPro" id="IPR009057">
    <property type="entry name" value="Homeodomain-like_sf"/>
</dbReference>
<name>K7A4H7_9ALTE</name>
<evidence type="ECO:0000313" key="2">
    <source>
        <dbReference type="Proteomes" id="UP000011864"/>
    </source>
</evidence>
<dbReference type="RefSeq" id="WP_007637422.1">
    <property type="nucleotide sequence ID" value="NC_020514.1"/>
</dbReference>